<protein>
    <submittedName>
        <fullName evidence="2">Uncharacterized protein</fullName>
    </submittedName>
</protein>
<accession>A0A8K0QZE9</accession>
<evidence type="ECO:0000313" key="3">
    <source>
        <dbReference type="Proteomes" id="UP000813461"/>
    </source>
</evidence>
<proteinExistence type="predicted"/>
<gene>
    <name evidence="2" type="ORF">FB567DRAFT_478120</name>
</gene>
<dbReference type="Proteomes" id="UP000813461">
    <property type="component" value="Unassembled WGS sequence"/>
</dbReference>
<evidence type="ECO:0000256" key="1">
    <source>
        <dbReference type="SAM" id="MobiDB-lite"/>
    </source>
</evidence>
<name>A0A8K0QZE9_9PLEO</name>
<comment type="caution">
    <text evidence="2">The sequence shown here is derived from an EMBL/GenBank/DDBJ whole genome shotgun (WGS) entry which is preliminary data.</text>
</comment>
<dbReference type="EMBL" id="JAGMVJ010000018">
    <property type="protein sequence ID" value="KAH7077324.1"/>
    <property type="molecule type" value="Genomic_DNA"/>
</dbReference>
<dbReference type="OrthoDB" id="5390017at2759"/>
<feature type="region of interest" description="Disordered" evidence="1">
    <location>
        <begin position="28"/>
        <end position="47"/>
    </location>
</feature>
<evidence type="ECO:0000313" key="2">
    <source>
        <dbReference type="EMBL" id="KAH7077324.1"/>
    </source>
</evidence>
<dbReference type="AlphaFoldDB" id="A0A8K0QZE9"/>
<reference evidence="2" key="1">
    <citation type="journal article" date="2021" name="Nat. Commun.">
        <title>Genetic determinants of endophytism in the Arabidopsis root mycobiome.</title>
        <authorList>
            <person name="Mesny F."/>
            <person name="Miyauchi S."/>
            <person name="Thiergart T."/>
            <person name="Pickel B."/>
            <person name="Atanasova L."/>
            <person name="Karlsson M."/>
            <person name="Huettel B."/>
            <person name="Barry K.W."/>
            <person name="Haridas S."/>
            <person name="Chen C."/>
            <person name="Bauer D."/>
            <person name="Andreopoulos W."/>
            <person name="Pangilinan J."/>
            <person name="LaButti K."/>
            <person name="Riley R."/>
            <person name="Lipzen A."/>
            <person name="Clum A."/>
            <person name="Drula E."/>
            <person name="Henrissat B."/>
            <person name="Kohler A."/>
            <person name="Grigoriev I.V."/>
            <person name="Martin F.M."/>
            <person name="Hacquard S."/>
        </authorList>
    </citation>
    <scope>NUCLEOTIDE SEQUENCE</scope>
    <source>
        <strain evidence="2">MPI-SDFR-AT-0120</strain>
    </source>
</reference>
<organism evidence="2 3">
    <name type="scientific">Paraphoma chrysanthemicola</name>
    <dbReference type="NCBI Taxonomy" id="798071"/>
    <lineage>
        <taxon>Eukaryota</taxon>
        <taxon>Fungi</taxon>
        <taxon>Dikarya</taxon>
        <taxon>Ascomycota</taxon>
        <taxon>Pezizomycotina</taxon>
        <taxon>Dothideomycetes</taxon>
        <taxon>Pleosporomycetidae</taxon>
        <taxon>Pleosporales</taxon>
        <taxon>Pleosporineae</taxon>
        <taxon>Phaeosphaeriaceae</taxon>
        <taxon>Paraphoma</taxon>
    </lineage>
</organism>
<keyword evidence="3" id="KW-1185">Reference proteome</keyword>
<sequence length="244" mass="27040">MQLSTGDILPPPAWTMSVALSRKRSRLTVDSDEDDEQLRREPSPVHSVLSDTLKRSRTQCELDELDVIGVEEAWRVDVDAILASHRIARPPRGGLEAHDNWARYVQGESTMVLCVQGNVHTHYDLLCNALPDLYALSPSLQPLVLCHDPYTHNLSSNAPFALPMVQAVDPPNNHFVRLGLLHPLGGGKFPLDALVVLDRKGRRRLVLPFGWGAGKHAGTPAGGSIRTRMMGLLRSCIETLERER</sequence>